<evidence type="ECO:0000256" key="1">
    <source>
        <dbReference type="SAM" id="MobiDB-lite"/>
    </source>
</evidence>
<feature type="compositionally biased region" description="Basic and acidic residues" evidence="1">
    <location>
        <begin position="9"/>
        <end position="22"/>
    </location>
</feature>
<feature type="region of interest" description="Disordered" evidence="1">
    <location>
        <begin position="1"/>
        <end position="28"/>
    </location>
</feature>
<keyword evidence="3" id="KW-1185">Reference proteome</keyword>
<reference evidence="2 3" key="1">
    <citation type="submission" date="2021-06" db="EMBL/GenBank/DDBJ databases">
        <authorList>
            <person name="Kallberg Y."/>
            <person name="Tangrot J."/>
            <person name="Rosling A."/>
        </authorList>
    </citation>
    <scope>NUCLEOTIDE SEQUENCE [LARGE SCALE GENOMIC DNA]</scope>
    <source>
        <strain evidence="2 3">120-4 pot B 10/14</strain>
    </source>
</reference>
<evidence type="ECO:0000313" key="2">
    <source>
        <dbReference type="EMBL" id="CAG8814680.1"/>
    </source>
</evidence>
<proteinExistence type="predicted"/>
<dbReference type="EMBL" id="CAJVQB010029844">
    <property type="protein sequence ID" value="CAG8814680.1"/>
    <property type="molecule type" value="Genomic_DNA"/>
</dbReference>
<gene>
    <name evidence="2" type="ORF">GMARGA_LOCUS26107</name>
</gene>
<organism evidence="2 3">
    <name type="scientific">Gigaspora margarita</name>
    <dbReference type="NCBI Taxonomy" id="4874"/>
    <lineage>
        <taxon>Eukaryota</taxon>
        <taxon>Fungi</taxon>
        <taxon>Fungi incertae sedis</taxon>
        <taxon>Mucoromycota</taxon>
        <taxon>Glomeromycotina</taxon>
        <taxon>Glomeromycetes</taxon>
        <taxon>Diversisporales</taxon>
        <taxon>Gigasporaceae</taxon>
        <taxon>Gigaspora</taxon>
    </lineage>
</organism>
<dbReference type="Proteomes" id="UP000789901">
    <property type="component" value="Unassembled WGS sequence"/>
</dbReference>
<sequence length="58" mass="6731">MEELPTQETDPKDESLEQELQKSVDTTHLSAKEQKAAFHLLYHEKDLFARDMNDLGQT</sequence>
<protein>
    <submittedName>
        <fullName evidence="2">3329_t:CDS:1</fullName>
    </submittedName>
</protein>
<evidence type="ECO:0000313" key="3">
    <source>
        <dbReference type="Proteomes" id="UP000789901"/>
    </source>
</evidence>
<comment type="caution">
    <text evidence="2">The sequence shown here is derived from an EMBL/GenBank/DDBJ whole genome shotgun (WGS) entry which is preliminary data.</text>
</comment>
<name>A0ABN7W3B1_GIGMA</name>
<feature type="non-terminal residue" evidence="2">
    <location>
        <position position="58"/>
    </location>
</feature>
<accession>A0ABN7W3B1</accession>